<protein>
    <submittedName>
        <fullName evidence="1">7685_t:CDS:1</fullName>
    </submittedName>
</protein>
<comment type="caution">
    <text evidence="1">The sequence shown here is derived from an EMBL/GenBank/DDBJ whole genome shotgun (WGS) entry which is preliminary data.</text>
</comment>
<feature type="non-terminal residue" evidence="1">
    <location>
        <position position="83"/>
    </location>
</feature>
<dbReference type="Proteomes" id="UP000789901">
    <property type="component" value="Unassembled WGS sequence"/>
</dbReference>
<organism evidence="1 2">
    <name type="scientific">Gigaspora margarita</name>
    <dbReference type="NCBI Taxonomy" id="4874"/>
    <lineage>
        <taxon>Eukaryota</taxon>
        <taxon>Fungi</taxon>
        <taxon>Fungi incertae sedis</taxon>
        <taxon>Mucoromycota</taxon>
        <taxon>Glomeromycotina</taxon>
        <taxon>Glomeromycetes</taxon>
        <taxon>Diversisporales</taxon>
        <taxon>Gigasporaceae</taxon>
        <taxon>Gigaspora</taxon>
    </lineage>
</organism>
<evidence type="ECO:0000313" key="1">
    <source>
        <dbReference type="EMBL" id="CAG8842736.1"/>
    </source>
</evidence>
<dbReference type="EMBL" id="CAJVQB010069991">
    <property type="protein sequence ID" value="CAG8842736.1"/>
    <property type="molecule type" value="Genomic_DNA"/>
</dbReference>
<accession>A0ABN7WWU8</accession>
<evidence type="ECO:0000313" key="2">
    <source>
        <dbReference type="Proteomes" id="UP000789901"/>
    </source>
</evidence>
<proteinExistence type="predicted"/>
<name>A0ABN7WWU8_GIGMA</name>
<sequence length="83" mass="9815">MDKHIAKYIGINDSNFIAIIWHSIDLYKWIQQKNSCKELFTDEEKILLEEKLEDIKVLSVRDDMKNQSAEMTLNESKIEVLTE</sequence>
<gene>
    <name evidence="1" type="ORF">GMARGA_LOCUS36149</name>
</gene>
<reference evidence="1 2" key="1">
    <citation type="submission" date="2021-06" db="EMBL/GenBank/DDBJ databases">
        <authorList>
            <person name="Kallberg Y."/>
            <person name="Tangrot J."/>
            <person name="Rosling A."/>
        </authorList>
    </citation>
    <scope>NUCLEOTIDE SEQUENCE [LARGE SCALE GENOMIC DNA]</scope>
    <source>
        <strain evidence="1 2">120-4 pot B 10/14</strain>
    </source>
</reference>
<keyword evidence="2" id="KW-1185">Reference proteome</keyword>